<protein>
    <submittedName>
        <fullName evidence="5">4'-phosphopantetheinyl transferase superfamily protein</fullName>
    </submittedName>
</protein>
<comment type="caution">
    <text evidence="5">The sequence shown here is derived from an EMBL/GenBank/DDBJ whole genome shotgun (WGS) entry which is preliminary data.</text>
</comment>
<dbReference type="SUPFAM" id="SSF56214">
    <property type="entry name" value="4'-phosphopantetheinyl transferase"/>
    <property type="match status" value="2"/>
</dbReference>
<dbReference type="Gene3D" id="3.90.470.20">
    <property type="entry name" value="4'-phosphopantetheinyl transferase domain"/>
    <property type="match status" value="2"/>
</dbReference>
<evidence type="ECO:0000313" key="5">
    <source>
        <dbReference type="EMBL" id="MDJ1500566.1"/>
    </source>
</evidence>
<reference evidence="5" key="1">
    <citation type="submission" date="2023-05" db="EMBL/GenBank/DDBJ databases">
        <authorList>
            <person name="Zhang X."/>
        </authorList>
    </citation>
    <scope>NUCLEOTIDE SEQUENCE</scope>
    <source>
        <strain evidence="5">BD1B2-1</strain>
    </source>
</reference>
<dbReference type="EMBL" id="JASJOU010000002">
    <property type="protein sequence ID" value="MDJ1500566.1"/>
    <property type="molecule type" value="Genomic_DNA"/>
</dbReference>
<gene>
    <name evidence="5" type="ORF">QNI22_07915</name>
</gene>
<dbReference type="PANTHER" id="PTHR12215:SF10">
    <property type="entry name" value="L-AMINOADIPATE-SEMIALDEHYDE DEHYDROGENASE-PHOSPHOPANTETHEINYL TRANSFERASE"/>
    <property type="match status" value="1"/>
</dbReference>
<evidence type="ECO:0000259" key="4">
    <source>
        <dbReference type="Pfam" id="PF22624"/>
    </source>
</evidence>
<dbReference type="Proteomes" id="UP001232063">
    <property type="component" value="Unassembled WGS sequence"/>
</dbReference>
<dbReference type="InterPro" id="IPR037143">
    <property type="entry name" value="4-PPantetheinyl_Trfase_dom_sf"/>
</dbReference>
<keyword evidence="6" id="KW-1185">Reference proteome</keyword>
<evidence type="ECO:0000259" key="3">
    <source>
        <dbReference type="Pfam" id="PF01648"/>
    </source>
</evidence>
<organism evidence="5 6">
    <name type="scientific">Xanthocytophaga agilis</name>
    <dbReference type="NCBI Taxonomy" id="3048010"/>
    <lineage>
        <taxon>Bacteria</taxon>
        <taxon>Pseudomonadati</taxon>
        <taxon>Bacteroidota</taxon>
        <taxon>Cytophagia</taxon>
        <taxon>Cytophagales</taxon>
        <taxon>Rhodocytophagaceae</taxon>
        <taxon>Xanthocytophaga</taxon>
    </lineage>
</organism>
<accession>A0AAE3UDP8</accession>
<dbReference type="InterPro" id="IPR008278">
    <property type="entry name" value="4-PPantetheinyl_Trfase_dom"/>
</dbReference>
<dbReference type="AlphaFoldDB" id="A0AAE3UDP8"/>
<proteinExistence type="inferred from homology"/>
<evidence type="ECO:0000256" key="2">
    <source>
        <dbReference type="ARBA" id="ARBA00022679"/>
    </source>
</evidence>
<evidence type="ECO:0000313" key="6">
    <source>
        <dbReference type="Proteomes" id="UP001232063"/>
    </source>
</evidence>
<evidence type="ECO:0000256" key="1">
    <source>
        <dbReference type="ARBA" id="ARBA00010990"/>
    </source>
</evidence>
<dbReference type="GO" id="GO:0019878">
    <property type="term" value="P:lysine biosynthetic process via aminoadipic acid"/>
    <property type="evidence" value="ECO:0007669"/>
    <property type="project" value="TreeGrafter"/>
</dbReference>
<name>A0AAE3UDP8_9BACT</name>
<feature type="domain" description="4'-phosphopantetheinyl transferase N-terminal" evidence="4">
    <location>
        <begin position="19"/>
        <end position="99"/>
    </location>
</feature>
<dbReference type="Pfam" id="PF01648">
    <property type="entry name" value="ACPS"/>
    <property type="match status" value="1"/>
</dbReference>
<dbReference type="InterPro" id="IPR050559">
    <property type="entry name" value="P-Pant_transferase_sf"/>
</dbReference>
<dbReference type="GO" id="GO:0008897">
    <property type="term" value="F:holo-[acyl-carrier-protein] synthase activity"/>
    <property type="evidence" value="ECO:0007669"/>
    <property type="project" value="InterPro"/>
</dbReference>
<dbReference type="InterPro" id="IPR055066">
    <property type="entry name" value="AASDHPPT_N"/>
</dbReference>
<keyword evidence="2 5" id="KW-0808">Transferase</keyword>
<feature type="domain" description="4'-phosphopantetheinyl transferase" evidence="3">
    <location>
        <begin position="106"/>
        <end position="173"/>
    </location>
</feature>
<dbReference type="Pfam" id="PF22624">
    <property type="entry name" value="AASDHPPT_N"/>
    <property type="match status" value="1"/>
</dbReference>
<dbReference type="RefSeq" id="WP_314510091.1">
    <property type="nucleotide sequence ID" value="NZ_JASJOU010000002.1"/>
</dbReference>
<comment type="similarity">
    <text evidence="1">Belongs to the P-Pant transferase superfamily. Gsp/Sfp/HetI/AcpT family.</text>
</comment>
<dbReference type="PANTHER" id="PTHR12215">
    <property type="entry name" value="PHOSPHOPANTETHEINE TRANSFERASE"/>
    <property type="match status" value="1"/>
</dbReference>
<sequence length="218" mass="25686">MITILYADCSSSYVSEEAYFYWLPYLSDTMQKQVLSYKIKRDAYLSLAGKVLLYKALQKEDSSHAKLSEITYTDFRRPFVPDLDMDFNIAHSEDFAIIAYTRYGKVGIDLERMIAVRPEDFKSQMSMDEWMRIENAVDQQTAFYVYWTQKEAVLKANGKGMYIPLQSFQIQTDFTYLEGDNWFLKEIQIADGYKCHLAMNQEQSVEIYNLTREIWNID</sequence>
<dbReference type="GO" id="GO:0000287">
    <property type="term" value="F:magnesium ion binding"/>
    <property type="evidence" value="ECO:0007669"/>
    <property type="project" value="InterPro"/>
</dbReference>
<dbReference type="GO" id="GO:0005829">
    <property type="term" value="C:cytosol"/>
    <property type="evidence" value="ECO:0007669"/>
    <property type="project" value="TreeGrafter"/>
</dbReference>